<gene>
    <name evidence="12" type="ORF">BTO16_04935</name>
</gene>
<dbReference type="InterPro" id="IPR001478">
    <property type="entry name" value="PDZ"/>
</dbReference>
<reference evidence="12 13" key="1">
    <citation type="submission" date="2016-12" db="EMBL/GenBank/DDBJ databases">
        <title>Trade-off between light-utilization and light-protection in marine flavobacteria.</title>
        <authorList>
            <person name="Kumagai Y."/>
            <person name="Yoshizawa S."/>
            <person name="Kogure K."/>
            <person name="Iwasaki W."/>
        </authorList>
    </citation>
    <scope>NUCLEOTIDE SEQUENCE [LARGE SCALE GENOMIC DNA]</scope>
    <source>
        <strain evidence="12 13">ATCC 43844</strain>
    </source>
</reference>
<evidence type="ECO:0000256" key="8">
    <source>
        <dbReference type="PIRSR" id="PIRSR036421-1"/>
    </source>
</evidence>
<evidence type="ECO:0000259" key="11">
    <source>
        <dbReference type="PROSITE" id="PS50106"/>
    </source>
</evidence>
<dbReference type="Pfam" id="PF03572">
    <property type="entry name" value="Peptidase_S41"/>
    <property type="match status" value="1"/>
</dbReference>
<dbReference type="Gene3D" id="2.30.42.10">
    <property type="match status" value="1"/>
</dbReference>
<dbReference type="CDD" id="cd07562">
    <property type="entry name" value="Peptidase_S41_TRI"/>
    <property type="match status" value="1"/>
</dbReference>
<feature type="active site" description="Charge relay system" evidence="8">
    <location>
        <position position="774"/>
    </location>
</feature>
<dbReference type="Pfam" id="PF26549">
    <property type="entry name" value="Tricorn_N"/>
    <property type="match status" value="1"/>
</dbReference>
<evidence type="ECO:0000256" key="1">
    <source>
        <dbReference type="ARBA" id="ARBA00004496"/>
    </source>
</evidence>
<evidence type="ECO:0000256" key="10">
    <source>
        <dbReference type="SAM" id="MobiDB-lite"/>
    </source>
</evidence>
<dbReference type="PANTHER" id="PTHR43253">
    <property type="entry name" value="TRICORN PROTEASE HOMOLOG 2-RELATED"/>
    <property type="match status" value="1"/>
</dbReference>
<evidence type="ECO:0000256" key="9">
    <source>
        <dbReference type="PIRSR" id="PIRSR036421-3"/>
    </source>
</evidence>
<comment type="subcellular location">
    <subcellularLocation>
        <location evidence="1 7">Cytoplasm</location>
    </subcellularLocation>
</comment>
<dbReference type="OrthoDB" id="9815657at2"/>
<dbReference type="GO" id="GO:0006508">
    <property type="term" value="P:proteolysis"/>
    <property type="evidence" value="ECO:0007669"/>
    <property type="project" value="UniProtKB-UniRule"/>
</dbReference>
<evidence type="ECO:0000313" key="12">
    <source>
        <dbReference type="EMBL" id="PQJ81956.1"/>
    </source>
</evidence>
<dbReference type="InterPro" id="IPR011042">
    <property type="entry name" value="6-blade_b-propeller_TolB-like"/>
</dbReference>
<organism evidence="12 13">
    <name type="scientific">Polaribacter glomeratus</name>
    <dbReference type="NCBI Taxonomy" id="102"/>
    <lineage>
        <taxon>Bacteria</taxon>
        <taxon>Pseudomonadati</taxon>
        <taxon>Bacteroidota</taxon>
        <taxon>Flavobacteriia</taxon>
        <taxon>Flavobacteriales</taxon>
        <taxon>Flavobacteriaceae</taxon>
    </lineage>
</organism>
<feature type="active site" description="Nucleophile" evidence="8">
    <location>
        <position position="992"/>
    </location>
</feature>
<name>A0A2S7WWU9_9FLAO</name>
<dbReference type="PIRSF" id="PIRSF036421">
    <property type="entry name" value="Tricorn_protease"/>
    <property type="match status" value="1"/>
</dbReference>
<comment type="similarity">
    <text evidence="2 7">Belongs to the peptidase S41B family.</text>
</comment>
<feature type="region of interest" description="Disordered" evidence="10">
    <location>
        <begin position="567"/>
        <end position="597"/>
    </location>
</feature>
<dbReference type="GO" id="GO:0008236">
    <property type="term" value="F:serine-type peptidase activity"/>
    <property type="evidence" value="ECO:0007669"/>
    <property type="project" value="UniProtKB-UniRule"/>
</dbReference>
<keyword evidence="13" id="KW-1185">Reference proteome</keyword>
<evidence type="ECO:0000256" key="2">
    <source>
        <dbReference type="ARBA" id="ARBA00008524"/>
    </source>
</evidence>
<comment type="caution">
    <text evidence="12">The sequence shown here is derived from an EMBL/GenBank/DDBJ whole genome shotgun (WGS) entry which is preliminary data.</text>
</comment>
<dbReference type="InterPro" id="IPR005151">
    <property type="entry name" value="Tail-specific_protease"/>
</dbReference>
<dbReference type="PROSITE" id="PS50106">
    <property type="entry name" value="PDZ"/>
    <property type="match status" value="1"/>
</dbReference>
<dbReference type="Pfam" id="PF26550">
    <property type="entry name" value="Tricorn_2nd"/>
    <property type="match status" value="1"/>
</dbReference>
<dbReference type="Gene3D" id="2.120.10.30">
    <property type="entry name" value="TolB, C-terminal domain"/>
    <property type="match status" value="1"/>
</dbReference>
<evidence type="ECO:0000256" key="7">
    <source>
        <dbReference type="PIRNR" id="PIRNR036421"/>
    </source>
</evidence>
<feature type="domain" description="PDZ" evidence="11">
    <location>
        <begin position="769"/>
        <end position="864"/>
    </location>
</feature>
<keyword evidence="3 7" id="KW-0963">Cytoplasm</keyword>
<dbReference type="RefSeq" id="WP_105020528.1">
    <property type="nucleotide sequence ID" value="NZ_MSCM01000001.1"/>
</dbReference>
<dbReference type="Gene3D" id="2.120.10.60">
    <property type="entry name" value="Tricorn protease N-terminal domain"/>
    <property type="match status" value="2"/>
</dbReference>
<keyword evidence="4 7" id="KW-0645">Protease</keyword>
<accession>A0A2S7WWU9</accession>
<keyword evidence="6 7" id="KW-0720">Serine protease</keyword>
<keyword evidence="5 7" id="KW-0378">Hydrolase</keyword>
<protein>
    <recommendedName>
        <fullName evidence="7">Tricorn protease homolog</fullName>
        <ecNumber evidence="7">3.4.21.-</ecNumber>
    </recommendedName>
</protein>
<dbReference type="PANTHER" id="PTHR43253:SF1">
    <property type="entry name" value="TRICORN PROTEASE HOMOLOG 2-RELATED"/>
    <property type="match status" value="1"/>
</dbReference>
<dbReference type="Gene3D" id="3.30.750.44">
    <property type="match status" value="1"/>
</dbReference>
<evidence type="ECO:0000256" key="6">
    <source>
        <dbReference type="ARBA" id="ARBA00022825"/>
    </source>
</evidence>
<dbReference type="InterPro" id="IPR028204">
    <property type="entry name" value="Tricorn_C1"/>
</dbReference>
<dbReference type="InterPro" id="IPR012393">
    <property type="entry name" value="Tricorn_protease"/>
</dbReference>
<evidence type="ECO:0000256" key="5">
    <source>
        <dbReference type="ARBA" id="ARBA00022801"/>
    </source>
</evidence>
<evidence type="ECO:0000256" key="4">
    <source>
        <dbReference type="ARBA" id="ARBA00022670"/>
    </source>
</evidence>
<proteinExistence type="inferred from homology"/>
<dbReference type="EMBL" id="MSCM01000001">
    <property type="protein sequence ID" value="PQJ81956.1"/>
    <property type="molecule type" value="Genomic_DNA"/>
</dbReference>
<sequence>MKPIFYLFTLISFTLFGQNSPKWMRHSSISPDGKEIAFTYKGDIYKVNTSGGNAQQLTFHSAHDYEAVWSKDGSKLAFSSNRYGNFDVFVMNSNGGNATRVTFHSNDEHPYSFTKNDTEVVFGALRQDTANHRQYPHGSQTELYSVPVTSGRVHQLLTIPAEYVQFSKDGTKMLYQDKKGGENEWRKHHTSSITRDIWLYDTESKNHTMITSHNAEDRQPVFSEDEKSMYYLSEKNGTFNVHELSLENPKQDQQLTNFKLHPIRFLSVGKGIISFGYDGELYTMTKSTEPKKVTVNIITQDKENSEKFISVNGGINEMAVSPNGNEIAFIARGEVFVTSVDKSFTKRLTNTPENERFVSWGPEGKSVVYSSERNGKWSVYKTEKARAEEPFFYAATLLKEEPILENKVDNYLAQYSPDGKKIAFIEGRRTLKVIDLASKKETILLTPDDLFHMSDGDKYFTWSPDSKWLLVDWGKTLSNSEVLLMAADGSKRVNLNESGYYDGQPKWVNDGKQMIWFSNRNGLKSYATSGESQNDVYAMFFTQDAWDEFDLSDEDFKLMEAIKEDEKKKKEKEKKDNKSSKKKDKKEDEKDKEDEEKKVKPLEFDWEHMKDRTKRLTIHSSDLGDAVLSKKGDLLYYLASFEEKSNLWSTDLRTKETKMVMKLNASSGSLEWDQKMENLYLLSSGKITKLNLDKSESKPVEIKSEIEFDENAEIQAMFDHVWLRTNAIFYHPDFHGINWENMKNEYQKYIPHIGNGHEFSELLSEMLGELNVSHAGAGFRGTNVLNGDETSSLAIFMDYNFKDDGILIEEVIAGGPLDKAKFDIKPGSIITKIDGVLVAKNKDVATYLNRKTDAFMLLEIVNPKTKKEQTITIKPISLGEENRLLYTRWIKINEKEVDSLSNGQLGYVHVPGMSDAPYRSIYQDMMGKYSEKKGVIVDTRFNGGGDLVADLAMFFTGIPFITYATEAKVVGGEPTSRYTKPTLSIFNESMYSDGHCYASGYTDLKIGKTVGMPVPGTCSFAGWEGLPNGSYWGVVPISAKNKAGEWMENNQTEPMIRVKNMPGQVDKGIDQQLLRSIKELLKDVN</sequence>
<dbReference type="InterPro" id="IPR036034">
    <property type="entry name" value="PDZ_sf"/>
</dbReference>
<dbReference type="Gene3D" id="3.90.226.10">
    <property type="entry name" value="2-enoyl-CoA Hydratase, Chain A, domain 1"/>
    <property type="match status" value="1"/>
</dbReference>
<dbReference type="Pfam" id="PF14684">
    <property type="entry name" value="Tricorn_C1"/>
    <property type="match status" value="1"/>
</dbReference>
<comment type="function">
    <text evidence="7">Degrades oligopeptides.</text>
</comment>
<dbReference type="GO" id="GO:0005737">
    <property type="term" value="C:cytoplasm"/>
    <property type="evidence" value="ECO:0007669"/>
    <property type="project" value="UniProtKB-SubCell"/>
</dbReference>
<dbReference type="SUPFAM" id="SSF50156">
    <property type="entry name" value="PDZ domain-like"/>
    <property type="match status" value="1"/>
</dbReference>
<evidence type="ECO:0000256" key="3">
    <source>
        <dbReference type="ARBA" id="ARBA00022490"/>
    </source>
</evidence>
<dbReference type="EC" id="3.4.21.-" evidence="7"/>
<dbReference type="AlphaFoldDB" id="A0A2S7WWU9"/>
<feature type="site" description="Transition state stabilizer; via amide nitrogen" evidence="9">
    <location>
        <position position="993"/>
    </location>
</feature>
<dbReference type="SUPFAM" id="SSF69304">
    <property type="entry name" value="Tricorn protease N-terminal domain"/>
    <property type="match status" value="2"/>
</dbReference>
<dbReference type="SUPFAM" id="SSF52096">
    <property type="entry name" value="ClpP/crotonase"/>
    <property type="match status" value="1"/>
</dbReference>
<evidence type="ECO:0000313" key="13">
    <source>
        <dbReference type="Proteomes" id="UP000239068"/>
    </source>
</evidence>
<feature type="active site" description="Charge relay system" evidence="8">
    <location>
        <position position="1048"/>
    </location>
</feature>
<dbReference type="Proteomes" id="UP000239068">
    <property type="component" value="Unassembled WGS sequence"/>
</dbReference>
<dbReference type="InterPro" id="IPR029045">
    <property type="entry name" value="ClpP/crotonase-like_dom_sf"/>
</dbReference>